<evidence type="ECO:0000313" key="10">
    <source>
        <dbReference type="Proteomes" id="UP000070544"/>
    </source>
</evidence>
<keyword evidence="6" id="KW-0547">Nucleotide-binding</keyword>
<dbReference type="InterPro" id="IPR001752">
    <property type="entry name" value="Kinesin_motor_dom"/>
</dbReference>
<feature type="binding site" evidence="6">
    <location>
        <begin position="151"/>
        <end position="158"/>
    </location>
    <ligand>
        <name>ATP</name>
        <dbReference type="ChEBI" id="CHEBI:30616"/>
    </ligand>
</feature>
<dbReference type="GO" id="GO:0003777">
    <property type="term" value="F:microtubule motor activity"/>
    <property type="evidence" value="ECO:0007669"/>
    <property type="project" value="InterPro"/>
</dbReference>
<dbReference type="GO" id="GO:0007018">
    <property type="term" value="P:microtubule-based movement"/>
    <property type="evidence" value="ECO:0007669"/>
    <property type="project" value="InterPro"/>
</dbReference>
<proteinExistence type="inferred from homology"/>
<dbReference type="PANTHER" id="PTHR47971:SF8">
    <property type="entry name" value="KINESIN-LIKE PROTEIN"/>
    <property type="match status" value="1"/>
</dbReference>
<dbReference type="Pfam" id="PF00225">
    <property type="entry name" value="Kinesin"/>
    <property type="match status" value="1"/>
</dbReference>
<gene>
    <name evidence="9" type="ORF">M427DRAFT_56249</name>
</gene>
<dbReference type="PANTHER" id="PTHR47971">
    <property type="entry name" value="KINESIN-RELATED PROTEIN 6"/>
    <property type="match status" value="1"/>
</dbReference>
<feature type="compositionally biased region" description="Low complexity" evidence="7">
    <location>
        <begin position="7"/>
        <end position="22"/>
    </location>
</feature>
<dbReference type="GO" id="GO:0007019">
    <property type="term" value="P:microtubule depolymerization"/>
    <property type="evidence" value="ECO:0007669"/>
    <property type="project" value="TreeGrafter"/>
</dbReference>
<dbReference type="GO" id="GO:0008017">
    <property type="term" value="F:microtubule binding"/>
    <property type="evidence" value="ECO:0007669"/>
    <property type="project" value="InterPro"/>
</dbReference>
<keyword evidence="5" id="KW-0206">Cytoskeleton</keyword>
<reference evidence="9 10" key="1">
    <citation type="journal article" date="2015" name="Genome Biol. Evol.">
        <title>Phylogenomic analyses indicate that early fungi evolved digesting cell walls of algal ancestors of land plants.</title>
        <authorList>
            <person name="Chang Y."/>
            <person name="Wang S."/>
            <person name="Sekimoto S."/>
            <person name="Aerts A.L."/>
            <person name="Choi C."/>
            <person name="Clum A."/>
            <person name="LaButti K.M."/>
            <person name="Lindquist E.A."/>
            <person name="Yee Ngan C."/>
            <person name="Ohm R.A."/>
            <person name="Salamov A.A."/>
            <person name="Grigoriev I.V."/>
            <person name="Spatafora J.W."/>
            <person name="Berbee M.L."/>
        </authorList>
    </citation>
    <scope>NUCLEOTIDE SEQUENCE [LARGE SCALE GENOMIC DNA]</scope>
    <source>
        <strain evidence="9 10">JEL478</strain>
    </source>
</reference>
<feature type="region of interest" description="Disordered" evidence="7">
    <location>
        <begin position="1"/>
        <end position="62"/>
    </location>
</feature>
<comment type="similarity">
    <text evidence="6">Belongs to the TRAFAC class myosin-kinesin ATPase superfamily. Kinesin family.</text>
</comment>
<evidence type="ECO:0000256" key="4">
    <source>
        <dbReference type="ARBA" id="ARBA00023175"/>
    </source>
</evidence>
<dbReference type="SUPFAM" id="SSF52540">
    <property type="entry name" value="P-loop containing nucleoside triphosphate hydrolases"/>
    <property type="match status" value="1"/>
</dbReference>
<keyword evidence="3" id="KW-0493">Microtubule</keyword>
<evidence type="ECO:0000256" key="2">
    <source>
        <dbReference type="ARBA" id="ARBA00022490"/>
    </source>
</evidence>
<comment type="subcellular location">
    <subcellularLocation>
        <location evidence="1">Cytoplasm</location>
        <location evidence="1">Cytoskeleton</location>
    </subcellularLocation>
</comment>
<evidence type="ECO:0000259" key="8">
    <source>
        <dbReference type="PROSITE" id="PS50067"/>
    </source>
</evidence>
<evidence type="ECO:0000256" key="3">
    <source>
        <dbReference type="ARBA" id="ARBA00022701"/>
    </source>
</evidence>
<dbReference type="SMART" id="SM00129">
    <property type="entry name" value="KISc"/>
    <property type="match status" value="1"/>
</dbReference>
<evidence type="ECO:0000256" key="1">
    <source>
        <dbReference type="ARBA" id="ARBA00004245"/>
    </source>
</evidence>
<feature type="domain" description="Kinesin motor" evidence="8">
    <location>
        <begin position="62"/>
        <end position="399"/>
    </location>
</feature>
<name>A0A139AGL8_GONPJ</name>
<evidence type="ECO:0000256" key="7">
    <source>
        <dbReference type="SAM" id="MobiDB-lite"/>
    </source>
</evidence>
<evidence type="ECO:0000256" key="5">
    <source>
        <dbReference type="ARBA" id="ARBA00023212"/>
    </source>
</evidence>
<dbReference type="OrthoDB" id="3176171at2759"/>
<keyword evidence="6" id="KW-0067">ATP-binding</keyword>
<dbReference type="PRINTS" id="PR00380">
    <property type="entry name" value="KINESINHEAVY"/>
</dbReference>
<keyword evidence="2" id="KW-0963">Cytoplasm</keyword>
<evidence type="ECO:0000256" key="6">
    <source>
        <dbReference type="PROSITE-ProRule" id="PRU00283"/>
    </source>
</evidence>
<dbReference type="EMBL" id="KQ965758">
    <property type="protein sequence ID" value="KXS15946.1"/>
    <property type="molecule type" value="Genomic_DNA"/>
</dbReference>
<accession>A0A139AGL8</accession>
<dbReference type="AlphaFoldDB" id="A0A139AGL8"/>
<dbReference type="OMA" id="AFEIYLW"/>
<dbReference type="InterPro" id="IPR027417">
    <property type="entry name" value="P-loop_NTPase"/>
</dbReference>
<keyword evidence="10" id="KW-1185">Reference proteome</keyword>
<evidence type="ECO:0000313" key="9">
    <source>
        <dbReference type="EMBL" id="KXS15946.1"/>
    </source>
</evidence>
<protein>
    <submittedName>
        <fullName evidence="9">p-loop containing nucleoside triphosphate hydrolase protein</fullName>
    </submittedName>
</protein>
<dbReference type="GO" id="GO:0016787">
    <property type="term" value="F:hydrolase activity"/>
    <property type="evidence" value="ECO:0007669"/>
    <property type="project" value="UniProtKB-KW"/>
</dbReference>
<dbReference type="InterPro" id="IPR027640">
    <property type="entry name" value="Kinesin-like_fam"/>
</dbReference>
<organism evidence="9 10">
    <name type="scientific">Gonapodya prolifera (strain JEL478)</name>
    <name type="common">Monoblepharis prolifera</name>
    <dbReference type="NCBI Taxonomy" id="1344416"/>
    <lineage>
        <taxon>Eukaryota</taxon>
        <taxon>Fungi</taxon>
        <taxon>Fungi incertae sedis</taxon>
        <taxon>Chytridiomycota</taxon>
        <taxon>Chytridiomycota incertae sedis</taxon>
        <taxon>Monoblepharidomycetes</taxon>
        <taxon>Monoblepharidales</taxon>
        <taxon>Gonapodyaceae</taxon>
        <taxon>Gonapodya</taxon>
    </lineage>
</organism>
<dbReference type="STRING" id="1344416.A0A139AGL8"/>
<dbReference type="GO" id="GO:0005524">
    <property type="term" value="F:ATP binding"/>
    <property type="evidence" value="ECO:0007669"/>
    <property type="project" value="UniProtKB-UniRule"/>
</dbReference>
<dbReference type="PROSITE" id="PS50067">
    <property type="entry name" value="KINESIN_MOTOR_2"/>
    <property type="match status" value="1"/>
</dbReference>
<dbReference type="InterPro" id="IPR036961">
    <property type="entry name" value="Kinesin_motor_dom_sf"/>
</dbReference>
<keyword evidence="9" id="KW-0378">Hydrolase</keyword>
<dbReference type="Proteomes" id="UP000070544">
    <property type="component" value="Unassembled WGS sequence"/>
</dbReference>
<dbReference type="Gene3D" id="3.40.850.10">
    <property type="entry name" value="Kinesin motor domain"/>
    <property type="match status" value="1"/>
</dbReference>
<keyword evidence="4 6" id="KW-0505">Motor protein</keyword>
<sequence>MQTARQPASASAPSAHPLSHLLQDPLPTLDAIARSSASLTPPVPLPAQQSSSSTLDPHDTPDTTVCIRIRPLLPGEIARGCFSVVDPRNPNVHVHAPAASHKGPGAVRTTSFQADMAFGPDDDNESVYRNALRGMIALTLGGGVSTVMAYGQTGSGKTHTMTAMSQSIARDFFHEAIYRTQQDGEPPVSITADFQIHFSSFEIFGPNVFDLLSDRNPVQIAEDKFGSVQVRGTREEMASSSADVLALIELATSQRSTASTLKNDTSSRSHGVIRLRVVNTRVPEAEDGLMYLVDLAGSESAADVAEHSRERIAETKEINKSLAVLKDCIRNRALAALSPDKFVHIPYRTNRLTLLLKDLFELGSPRRCGTVVFACASPNVLDTSATLNTLRYIQPLRVPPPKPAQPSAPNPKNPSTWTNAYLRTWIARAYPAVDPNLLCPHESGRQILRLPEGDFLARCLRSPGVTPKRAKAVYIKLWGLLIDARTADRKKKLKERPNQAASDQMDREIHEIMTRETGLGRGASDFLRRSF</sequence>
<dbReference type="GO" id="GO:0005874">
    <property type="term" value="C:microtubule"/>
    <property type="evidence" value="ECO:0007669"/>
    <property type="project" value="UniProtKB-KW"/>
</dbReference>